<comment type="caution">
    <text evidence="1">The sequence shown here is derived from an EMBL/GenBank/DDBJ whole genome shotgun (WGS) entry which is preliminary data.</text>
</comment>
<protein>
    <submittedName>
        <fullName evidence="1">Uncharacterized protein</fullName>
    </submittedName>
</protein>
<dbReference type="EMBL" id="JADBEG010000001">
    <property type="protein sequence ID" value="MBE1501961.1"/>
    <property type="molecule type" value="Genomic_DNA"/>
</dbReference>
<gene>
    <name evidence="1" type="ORF">H4696_009061</name>
</gene>
<dbReference type="RefSeq" id="WP_086862559.1">
    <property type="nucleotide sequence ID" value="NZ_JADBEG010000001.1"/>
</dbReference>
<proteinExistence type="predicted"/>
<evidence type="ECO:0000313" key="2">
    <source>
        <dbReference type="Proteomes" id="UP000631670"/>
    </source>
</evidence>
<name>A0ABR9IFL2_9PSEU</name>
<organism evidence="1 2">
    <name type="scientific">Amycolatopsis lexingtonensis</name>
    <dbReference type="NCBI Taxonomy" id="218822"/>
    <lineage>
        <taxon>Bacteria</taxon>
        <taxon>Bacillati</taxon>
        <taxon>Actinomycetota</taxon>
        <taxon>Actinomycetes</taxon>
        <taxon>Pseudonocardiales</taxon>
        <taxon>Pseudonocardiaceae</taxon>
        <taxon>Amycolatopsis</taxon>
    </lineage>
</organism>
<sequence>MSFNQVEMTNGTTYRVLVEFRELVQLVDNALKTGGLITLPMGFKQPGNPRTINPQHIVSVVEGMH</sequence>
<dbReference type="Proteomes" id="UP000631670">
    <property type="component" value="Unassembled WGS sequence"/>
</dbReference>
<reference evidence="1 2" key="1">
    <citation type="submission" date="2020-10" db="EMBL/GenBank/DDBJ databases">
        <title>Sequencing the genomes of 1000 actinobacteria strains.</title>
        <authorList>
            <person name="Klenk H.-P."/>
        </authorList>
    </citation>
    <scope>NUCLEOTIDE SEQUENCE [LARGE SCALE GENOMIC DNA]</scope>
    <source>
        <strain evidence="1 2">DSM 44653</strain>
    </source>
</reference>
<keyword evidence="2" id="KW-1185">Reference proteome</keyword>
<accession>A0ABR9IFL2</accession>
<evidence type="ECO:0000313" key="1">
    <source>
        <dbReference type="EMBL" id="MBE1501961.1"/>
    </source>
</evidence>